<evidence type="ECO:0000256" key="1">
    <source>
        <dbReference type="SAM" id="MobiDB-lite"/>
    </source>
</evidence>
<dbReference type="Proteomes" id="UP000325211">
    <property type="component" value="Chromosome"/>
</dbReference>
<reference evidence="2 3" key="1">
    <citation type="submission" date="2018-05" db="EMBL/GenBank/DDBJ databases">
        <title>Streptomyces venezuelae.</title>
        <authorList>
            <person name="Kim W."/>
            <person name="Lee N."/>
            <person name="Cho B.-K."/>
        </authorList>
    </citation>
    <scope>NUCLEOTIDE SEQUENCE [LARGE SCALE GENOMIC DNA]</scope>
    <source>
        <strain evidence="2 3">ATCC 21782</strain>
    </source>
</reference>
<dbReference type="EMBL" id="CP029190">
    <property type="protein sequence ID" value="QES52218.1"/>
    <property type="molecule type" value="Genomic_DNA"/>
</dbReference>
<proteinExistence type="predicted"/>
<evidence type="ECO:0000313" key="2">
    <source>
        <dbReference type="EMBL" id="QES52218.1"/>
    </source>
</evidence>
<dbReference type="OrthoDB" id="5351532at2"/>
<feature type="region of interest" description="Disordered" evidence="1">
    <location>
        <begin position="1"/>
        <end position="20"/>
    </location>
</feature>
<organism evidence="2 3">
    <name type="scientific">Streptomyces venezuelae</name>
    <dbReference type="NCBI Taxonomy" id="54571"/>
    <lineage>
        <taxon>Bacteria</taxon>
        <taxon>Bacillati</taxon>
        <taxon>Actinomycetota</taxon>
        <taxon>Actinomycetes</taxon>
        <taxon>Kitasatosporales</taxon>
        <taxon>Streptomycetaceae</taxon>
        <taxon>Streptomyces</taxon>
    </lineage>
</organism>
<evidence type="ECO:0008006" key="4">
    <source>
        <dbReference type="Google" id="ProtNLM"/>
    </source>
</evidence>
<dbReference type="AlphaFoldDB" id="A0A5P2DDN0"/>
<protein>
    <recommendedName>
        <fullName evidence="4">DUF1963 domain-containing protein</fullName>
    </recommendedName>
</protein>
<sequence>MTDAGPVAPDAPVTRTGGIPLAPAGTEWPHCAECTGPMQFLAQFFLEDGPGAIAVFMCQNQPGLCQAWDPVAGGNRALLFPSEGLVPVPLPGPDGEGTDADAADGWSVLGLGAVRAVARAAAPEPDYFDACAAWAARTGRATAEVLGQLGGTPYWLQNDETPDCPGCAQPMAFTAQLDEGPDPVTAMNFGSGSAYLHACGPCGRAAFGWQC</sequence>
<name>A0A5P2DDN0_STRVZ</name>
<accession>A0A5P2DDN0</accession>
<evidence type="ECO:0000313" key="3">
    <source>
        <dbReference type="Proteomes" id="UP000325211"/>
    </source>
</evidence>
<dbReference type="Gene3D" id="2.30.320.10">
    <property type="entry name" value="YwqG-like"/>
    <property type="match status" value="1"/>
</dbReference>
<gene>
    <name evidence="2" type="ORF">DEJ50_06505</name>
</gene>